<accession>A0A0F9PBH0</accession>
<dbReference type="InterPro" id="IPR029753">
    <property type="entry name" value="D-isomer_DH_CS"/>
</dbReference>
<evidence type="ECO:0000313" key="4">
    <source>
        <dbReference type="EMBL" id="KKM90732.1"/>
    </source>
</evidence>
<comment type="caution">
    <text evidence="4">The sequence shown here is derived from an EMBL/GenBank/DDBJ whole genome shotgun (WGS) entry which is preliminary data.</text>
</comment>
<dbReference type="SUPFAM" id="SSF52283">
    <property type="entry name" value="Formate/glycerate dehydrogenase catalytic domain-like"/>
    <property type="match status" value="1"/>
</dbReference>
<dbReference type="GO" id="GO:0016491">
    <property type="term" value="F:oxidoreductase activity"/>
    <property type="evidence" value="ECO:0007669"/>
    <property type="project" value="UniProtKB-KW"/>
</dbReference>
<keyword evidence="2" id="KW-0520">NAD</keyword>
<dbReference type="GO" id="GO:0051287">
    <property type="term" value="F:NAD binding"/>
    <property type="evidence" value="ECO:0007669"/>
    <property type="project" value="InterPro"/>
</dbReference>
<dbReference type="CDD" id="cd12164">
    <property type="entry name" value="GDH_like_2"/>
    <property type="match status" value="1"/>
</dbReference>
<dbReference type="PROSITE" id="PS00671">
    <property type="entry name" value="D_2_HYDROXYACID_DH_3"/>
    <property type="match status" value="1"/>
</dbReference>
<proteinExistence type="predicted"/>
<evidence type="ECO:0000259" key="3">
    <source>
        <dbReference type="Pfam" id="PF02826"/>
    </source>
</evidence>
<dbReference type="InterPro" id="IPR036291">
    <property type="entry name" value="NAD(P)-bd_dom_sf"/>
</dbReference>
<reference evidence="4" key="1">
    <citation type="journal article" date="2015" name="Nature">
        <title>Complex archaea that bridge the gap between prokaryotes and eukaryotes.</title>
        <authorList>
            <person name="Spang A."/>
            <person name="Saw J.H."/>
            <person name="Jorgensen S.L."/>
            <person name="Zaremba-Niedzwiedzka K."/>
            <person name="Martijn J."/>
            <person name="Lind A.E."/>
            <person name="van Eijk R."/>
            <person name="Schleper C."/>
            <person name="Guy L."/>
            <person name="Ettema T.J."/>
        </authorList>
    </citation>
    <scope>NUCLEOTIDE SEQUENCE</scope>
</reference>
<sequence length="309" mass="34672">MALVIIRQDGKIDFWKEALKSQSPDLEIFSYYEDHPKEDIVMALIWKHPEGSLSAYPNLKLIASTGAGVDFIFEDPTRPKGIPITRIVDTKLADDMSEHVLAVILAHLKNLDTYKLQQTRGIWNPMNYSRIADFKVGIMGLGELGSVLANDLVRFGFRVQGWSNSRKSIDHIDSFTGEGELSDFLSSTEILVCLLPLTDKTIGILNASLFKKLPKNAFVINVARGGHLVDEDLITMLDNGHLSGAGLVVYHQEPLPESHPFWKHEKIHMTPHHASVSDPQSVIPQILENYRRVLNDKPLLNEISLDKGY</sequence>
<dbReference type="AlphaFoldDB" id="A0A0F9PBH0"/>
<dbReference type="InterPro" id="IPR006140">
    <property type="entry name" value="D-isomer_DH_NAD-bd"/>
</dbReference>
<evidence type="ECO:0000256" key="2">
    <source>
        <dbReference type="ARBA" id="ARBA00023027"/>
    </source>
</evidence>
<dbReference type="PANTHER" id="PTHR43333">
    <property type="entry name" value="2-HACID_DH_C DOMAIN-CONTAINING PROTEIN"/>
    <property type="match status" value="1"/>
</dbReference>
<protein>
    <recommendedName>
        <fullName evidence="3">D-isomer specific 2-hydroxyacid dehydrogenase NAD-binding domain-containing protein</fullName>
    </recommendedName>
</protein>
<name>A0A0F9PBH0_9ZZZZ</name>
<gene>
    <name evidence="4" type="ORF">LCGC14_1235740</name>
</gene>
<feature type="domain" description="D-isomer specific 2-hydroxyacid dehydrogenase NAD-binding" evidence="3">
    <location>
        <begin position="101"/>
        <end position="274"/>
    </location>
</feature>
<dbReference type="PANTHER" id="PTHR43333:SF1">
    <property type="entry name" value="D-ISOMER SPECIFIC 2-HYDROXYACID DEHYDROGENASE NAD-BINDING DOMAIN-CONTAINING PROTEIN"/>
    <property type="match status" value="1"/>
</dbReference>
<dbReference type="EMBL" id="LAZR01006635">
    <property type="protein sequence ID" value="KKM90732.1"/>
    <property type="molecule type" value="Genomic_DNA"/>
</dbReference>
<dbReference type="Gene3D" id="3.40.50.720">
    <property type="entry name" value="NAD(P)-binding Rossmann-like Domain"/>
    <property type="match status" value="2"/>
</dbReference>
<evidence type="ECO:0000256" key="1">
    <source>
        <dbReference type="ARBA" id="ARBA00023002"/>
    </source>
</evidence>
<organism evidence="4">
    <name type="scientific">marine sediment metagenome</name>
    <dbReference type="NCBI Taxonomy" id="412755"/>
    <lineage>
        <taxon>unclassified sequences</taxon>
        <taxon>metagenomes</taxon>
        <taxon>ecological metagenomes</taxon>
    </lineage>
</organism>
<dbReference type="SUPFAM" id="SSF51735">
    <property type="entry name" value="NAD(P)-binding Rossmann-fold domains"/>
    <property type="match status" value="1"/>
</dbReference>
<dbReference type="Pfam" id="PF02826">
    <property type="entry name" value="2-Hacid_dh_C"/>
    <property type="match status" value="1"/>
</dbReference>
<keyword evidence="1" id="KW-0560">Oxidoreductase</keyword>